<evidence type="ECO:0000256" key="3">
    <source>
        <dbReference type="ARBA" id="ARBA00022692"/>
    </source>
</evidence>
<keyword evidence="6 7" id="KW-0472">Membrane</keyword>
<feature type="transmembrane region" description="Helical" evidence="7">
    <location>
        <begin position="169"/>
        <end position="188"/>
    </location>
</feature>
<dbReference type="InterPro" id="IPR050925">
    <property type="entry name" value="Rhomboid_protease_S54"/>
</dbReference>
<feature type="domain" description="Peptidase S54 rhomboid" evidence="8">
    <location>
        <begin position="43"/>
        <end position="183"/>
    </location>
</feature>
<comment type="similarity">
    <text evidence="2">Belongs to the peptidase S54 family.</text>
</comment>
<dbReference type="Proteomes" id="UP000182429">
    <property type="component" value="Unassembled WGS sequence"/>
</dbReference>
<evidence type="ECO:0000313" key="9">
    <source>
        <dbReference type="EMBL" id="SDW43507.1"/>
    </source>
</evidence>
<keyword evidence="4" id="KW-0378">Hydrolase</keyword>
<dbReference type="GO" id="GO:0006508">
    <property type="term" value="P:proteolysis"/>
    <property type="evidence" value="ECO:0007669"/>
    <property type="project" value="UniProtKB-KW"/>
</dbReference>
<dbReference type="AlphaFoldDB" id="A0A1H2TIB3"/>
<reference evidence="9 10" key="1">
    <citation type="submission" date="2016-10" db="EMBL/GenBank/DDBJ databases">
        <authorList>
            <person name="de Groot N.N."/>
        </authorList>
    </citation>
    <scope>NUCLEOTIDE SEQUENCE [LARGE SCALE GENOMIC DNA]</scope>
    <source>
        <strain evidence="9 10">S3b</strain>
    </source>
</reference>
<evidence type="ECO:0000256" key="7">
    <source>
        <dbReference type="SAM" id="Phobius"/>
    </source>
</evidence>
<name>A0A1H2TIB3_9FIRM</name>
<dbReference type="InterPro" id="IPR022764">
    <property type="entry name" value="Peptidase_S54_rhomboid_dom"/>
</dbReference>
<dbReference type="EMBL" id="FNNF01000014">
    <property type="protein sequence ID" value="SDW43507.1"/>
    <property type="molecule type" value="Genomic_DNA"/>
</dbReference>
<dbReference type="GO" id="GO:0016020">
    <property type="term" value="C:membrane"/>
    <property type="evidence" value="ECO:0007669"/>
    <property type="project" value="UniProtKB-SubCell"/>
</dbReference>
<proteinExistence type="inferred from homology"/>
<evidence type="ECO:0000256" key="6">
    <source>
        <dbReference type="ARBA" id="ARBA00023136"/>
    </source>
</evidence>
<comment type="subcellular location">
    <subcellularLocation>
        <location evidence="1">Membrane</location>
        <topology evidence="1">Multi-pass membrane protein</topology>
    </subcellularLocation>
</comment>
<gene>
    <name evidence="9" type="ORF">SAMN04487759_1147</name>
</gene>
<keyword evidence="3 7" id="KW-0812">Transmembrane</keyword>
<feature type="transmembrane region" description="Helical" evidence="7">
    <location>
        <begin position="6"/>
        <end position="21"/>
    </location>
</feature>
<dbReference type="Gene3D" id="1.20.1540.10">
    <property type="entry name" value="Rhomboid-like"/>
    <property type="match status" value="1"/>
</dbReference>
<dbReference type="Pfam" id="PF01694">
    <property type="entry name" value="Rhomboid"/>
    <property type="match status" value="1"/>
</dbReference>
<dbReference type="eggNOG" id="COG0705">
    <property type="taxonomic scope" value="Bacteria"/>
</dbReference>
<evidence type="ECO:0000256" key="5">
    <source>
        <dbReference type="ARBA" id="ARBA00022989"/>
    </source>
</evidence>
<dbReference type="InterPro" id="IPR035952">
    <property type="entry name" value="Rhomboid-like_sf"/>
</dbReference>
<dbReference type="GO" id="GO:0004252">
    <property type="term" value="F:serine-type endopeptidase activity"/>
    <property type="evidence" value="ECO:0007669"/>
    <property type="project" value="InterPro"/>
</dbReference>
<dbReference type="STRING" id="1630.SAMN05216514_101165"/>
<evidence type="ECO:0000259" key="8">
    <source>
        <dbReference type="Pfam" id="PF01694"/>
    </source>
</evidence>
<sequence>MITNSYIFICVVVFIYINFISKEDHTTSIMKLGALYVPKVREGEWWRMITCHFIHENIMHLFMNMYCIYFLGNYFESMLGIYYIPLVIMGMLTSSLFTVLAPMYFPKLDNHMTIGASGVAFAYFGAMIGLALFSKDSYFMIILQGYLYIIIINLLFTFLMPGISKTGHIGGLIGGYLFTFILYLVGLLK</sequence>
<protein>
    <submittedName>
        <fullName evidence="9">Membrane associated serine protease, rhomboid family</fullName>
    </submittedName>
</protein>
<organism evidence="9 10">
    <name type="scientific">Kandleria vitulina</name>
    <dbReference type="NCBI Taxonomy" id="1630"/>
    <lineage>
        <taxon>Bacteria</taxon>
        <taxon>Bacillati</taxon>
        <taxon>Bacillota</taxon>
        <taxon>Erysipelotrichia</taxon>
        <taxon>Erysipelotrichales</taxon>
        <taxon>Coprobacillaceae</taxon>
        <taxon>Kandleria</taxon>
    </lineage>
</organism>
<keyword evidence="9" id="KW-0645">Protease</keyword>
<accession>A0A1H2TIB3</accession>
<dbReference type="SUPFAM" id="SSF144091">
    <property type="entry name" value="Rhomboid-like"/>
    <property type="match status" value="1"/>
</dbReference>
<evidence type="ECO:0000256" key="1">
    <source>
        <dbReference type="ARBA" id="ARBA00004141"/>
    </source>
</evidence>
<feature type="transmembrane region" description="Helical" evidence="7">
    <location>
        <begin position="111"/>
        <end position="133"/>
    </location>
</feature>
<evidence type="ECO:0000313" key="10">
    <source>
        <dbReference type="Proteomes" id="UP000182429"/>
    </source>
</evidence>
<keyword evidence="5 7" id="KW-1133">Transmembrane helix</keyword>
<feature type="transmembrane region" description="Helical" evidence="7">
    <location>
        <begin position="81"/>
        <end position="105"/>
    </location>
</feature>
<dbReference type="PANTHER" id="PTHR43731">
    <property type="entry name" value="RHOMBOID PROTEASE"/>
    <property type="match status" value="1"/>
</dbReference>
<dbReference type="PANTHER" id="PTHR43731:SF14">
    <property type="entry name" value="PRESENILIN-ASSOCIATED RHOMBOID-LIKE PROTEIN, MITOCHONDRIAL"/>
    <property type="match status" value="1"/>
</dbReference>
<dbReference type="RefSeq" id="WP_074686294.1">
    <property type="nucleotide sequence ID" value="NZ_FNNF01000014.1"/>
</dbReference>
<evidence type="ECO:0000256" key="4">
    <source>
        <dbReference type="ARBA" id="ARBA00022801"/>
    </source>
</evidence>
<feature type="transmembrane region" description="Helical" evidence="7">
    <location>
        <begin position="145"/>
        <end position="163"/>
    </location>
</feature>
<dbReference type="OrthoDB" id="9813074at2"/>
<evidence type="ECO:0000256" key="2">
    <source>
        <dbReference type="ARBA" id="ARBA00009045"/>
    </source>
</evidence>